<protein>
    <submittedName>
        <fullName evidence="3">Dihydroorotase family protein</fullName>
    </submittedName>
</protein>
<reference evidence="3 4" key="1">
    <citation type="journal article" date="2019" name="Int. J. Syst. Evol. Microbiol.">
        <title>The Global Catalogue of Microorganisms (GCM) 10K type strain sequencing project: providing services to taxonomists for standard genome sequencing and annotation.</title>
        <authorList>
            <consortium name="The Broad Institute Genomics Platform"/>
            <consortium name="The Broad Institute Genome Sequencing Center for Infectious Disease"/>
            <person name="Wu L."/>
            <person name="Ma J."/>
        </authorList>
    </citation>
    <scope>NUCLEOTIDE SEQUENCE [LARGE SCALE GENOMIC DNA]</scope>
    <source>
        <strain evidence="3 4">PSR21</strain>
    </source>
</reference>
<dbReference type="InterPro" id="IPR032466">
    <property type="entry name" value="Metal_Hydrolase"/>
</dbReference>
<dbReference type="AlphaFoldDB" id="A0ABD6ADW7"/>
<dbReference type="GeneID" id="79317436"/>
<dbReference type="InterPro" id="IPR011059">
    <property type="entry name" value="Metal-dep_hydrolase_composite"/>
</dbReference>
<proteinExistence type="predicted"/>
<dbReference type="Pfam" id="PF01979">
    <property type="entry name" value="Amidohydro_1"/>
    <property type="match status" value="1"/>
</dbReference>
<organism evidence="3 4">
    <name type="scientific">Halomarina halobia</name>
    <dbReference type="NCBI Taxonomy" id="3033386"/>
    <lineage>
        <taxon>Archaea</taxon>
        <taxon>Methanobacteriati</taxon>
        <taxon>Methanobacteriota</taxon>
        <taxon>Stenosarchaea group</taxon>
        <taxon>Halobacteria</taxon>
        <taxon>Halobacteriales</taxon>
        <taxon>Natronomonadaceae</taxon>
        <taxon>Halomarina</taxon>
    </lineage>
</organism>
<dbReference type="GO" id="GO:0016787">
    <property type="term" value="F:hydrolase activity"/>
    <property type="evidence" value="ECO:0007669"/>
    <property type="project" value="UniProtKB-ARBA"/>
</dbReference>
<dbReference type="InterPro" id="IPR006680">
    <property type="entry name" value="Amidohydro-rel"/>
</dbReference>
<name>A0ABD6ADW7_9EURY</name>
<evidence type="ECO:0000313" key="4">
    <source>
        <dbReference type="Proteomes" id="UP001596547"/>
    </source>
</evidence>
<keyword evidence="4" id="KW-1185">Reference proteome</keyword>
<evidence type="ECO:0000259" key="2">
    <source>
        <dbReference type="Pfam" id="PF01979"/>
    </source>
</evidence>
<dbReference type="RefSeq" id="WP_276305824.1">
    <property type="nucleotide sequence ID" value="NZ_CP119993.1"/>
</dbReference>
<dbReference type="SUPFAM" id="SSF51338">
    <property type="entry name" value="Composite domain of metallo-dependent hydrolases"/>
    <property type="match status" value="1"/>
</dbReference>
<dbReference type="Proteomes" id="UP001596547">
    <property type="component" value="Unassembled WGS sequence"/>
</dbReference>
<feature type="domain" description="Amidohydrolase-related" evidence="2">
    <location>
        <begin position="249"/>
        <end position="445"/>
    </location>
</feature>
<dbReference type="Gene3D" id="3.20.20.140">
    <property type="entry name" value="Metal-dependent hydrolases"/>
    <property type="match status" value="1"/>
</dbReference>
<dbReference type="Gene3D" id="2.30.40.10">
    <property type="entry name" value="Urease, subunit C, domain 1"/>
    <property type="match status" value="1"/>
</dbReference>
<sequence>MSAQYDLVLSGGTVVTPEAGTFRADVACEGETIAAVGRPGSLSGETEIDAAGRHVLPGAIDPHTHHGIYRGLDEDAASESRSNLVGGVTTTGNYFRRAGAYRDIMDDYFAQAEANYHHDYFFSLGLLSFEHVEEVPYIVDELGITTFKWYMNYKYSAAEKFGVDCEMRDDFGDAFVETLAEQDVPTTLGYHSENVEITNALAGGNVYLASEDDGTEADADEDYSVMVEEFPARAEAQSMIAGAALARQHDYDGFYAVHISAGRTADELATLKEAGYEITGETCTHYLALTTEECDERMKVNPPVRSKADQETLWRRVADGTISCIGTDHCCNLAEEKFGEGIRDSLLGFPSSSTMLPLMLSAGVDAGRISLERAVEVTSTNTARAFGLYPKKGTIRVGSDADLVVVDLDETRTVTPELLKSVAGYSPYEGREVTGWPTHTVVKGTLAYADGEIRSEPGLGTHVDRPVAE</sequence>
<dbReference type="InterPro" id="IPR050378">
    <property type="entry name" value="Metallo-dep_Hydrolases_sf"/>
</dbReference>
<comment type="cofactor">
    <cofactor evidence="1">
        <name>Zn(2+)</name>
        <dbReference type="ChEBI" id="CHEBI:29105"/>
    </cofactor>
</comment>
<evidence type="ECO:0000313" key="3">
    <source>
        <dbReference type="EMBL" id="MFC7318386.1"/>
    </source>
</evidence>
<dbReference type="PANTHER" id="PTHR11647:SF1">
    <property type="entry name" value="COLLAPSIN RESPONSE MEDIATOR PROTEIN"/>
    <property type="match status" value="1"/>
</dbReference>
<dbReference type="EMBL" id="JBHTBF010000003">
    <property type="protein sequence ID" value="MFC7318386.1"/>
    <property type="molecule type" value="Genomic_DNA"/>
</dbReference>
<dbReference type="PANTHER" id="PTHR11647">
    <property type="entry name" value="HYDRANTOINASE/DIHYDROPYRIMIDINASE FAMILY MEMBER"/>
    <property type="match status" value="1"/>
</dbReference>
<gene>
    <name evidence="3" type="ORF">ACFQPE_16525</name>
</gene>
<accession>A0ABD6ADW7</accession>
<comment type="caution">
    <text evidence="3">The sequence shown here is derived from an EMBL/GenBank/DDBJ whole genome shotgun (WGS) entry which is preliminary data.</text>
</comment>
<evidence type="ECO:0000256" key="1">
    <source>
        <dbReference type="ARBA" id="ARBA00001947"/>
    </source>
</evidence>
<dbReference type="SUPFAM" id="SSF51556">
    <property type="entry name" value="Metallo-dependent hydrolases"/>
    <property type="match status" value="1"/>
</dbReference>